<keyword evidence="6" id="KW-1185">Reference proteome</keyword>
<gene>
    <name evidence="5" type="ORF">CV103_01590</name>
</gene>
<evidence type="ECO:0000259" key="4">
    <source>
        <dbReference type="PROSITE" id="PS50887"/>
    </source>
</evidence>
<evidence type="ECO:0000313" key="6">
    <source>
        <dbReference type="Proteomes" id="UP000241206"/>
    </source>
</evidence>
<proteinExistence type="predicted"/>
<reference evidence="5 6" key="1">
    <citation type="submission" date="2017-11" db="EMBL/GenBank/DDBJ databases">
        <title>Sphingomonas oleivorans sp. nov., isolated from oil-contaminated soil.</title>
        <authorList>
            <person name="Wang L."/>
            <person name="Chen L."/>
        </authorList>
    </citation>
    <scope>NUCLEOTIDE SEQUENCE [LARGE SCALE GENOMIC DNA]</scope>
    <source>
        <strain evidence="5 6">K101</strain>
    </source>
</reference>
<dbReference type="AlphaFoldDB" id="A0A2T4I7U5"/>
<organism evidence="5 6">
    <name type="scientific">Edaphosphingomonas fennica</name>
    <dbReference type="NCBI Taxonomy" id="114404"/>
    <lineage>
        <taxon>Bacteria</taxon>
        <taxon>Pseudomonadati</taxon>
        <taxon>Pseudomonadota</taxon>
        <taxon>Alphaproteobacteria</taxon>
        <taxon>Sphingomonadales</taxon>
        <taxon>Rhizorhabdaceae</taxon>
        <taxon>Edaphosphingomonas</taxon>
    </lineage>
</organism>
<dbReference type="Gene3D" id="3.30.70.270">
    <property type="match status" value="1"/>
</dbReference>
<dbReference type="RefSeq" id="WP_107393764.1">
    <property type="nucleotide sequence ID" value="NZ_PHHF01000006.1"/>
</dbReference>
<dbReference type="NCBIfam" id="TIGR00254">
    <property type="entry name" value="GGDEF"/>
    <property type="match status" value="1"/>
</dbReference>
<dbReference type="InterPro" id="IPR000160">
    <property type="entry name" value="GGDEF_dom"/>
</dbReference>
<comment type="catalytic activity">
    <reaction evidence="2">
        <text>2 GTP = 3',3'-c-di-GMP + 2 diphosphate</text>
        <dbReference type="Rhea" id="RHEA:24898"/>
        <dbReference type="ChEBI" id="CHEBI:33019"/>
        <dbReference type="ChEBI" id="CHEBI:37565"/>
        <dbReference type="ChEBI" id="CHEBI:58805"/>
        <dbReference type="EC" id="2.7.7.65"/>
    </reaction>
</comment>
<dbReference type="PANTHER" id="PTHR45138">
    <property type="entry name" value="REGULATORY COMPONENTS OF SENSORY TRANSDUCTION SYSTEM"/>
    <property type="match status" value="1"/>
</dbReference>
<dbReference type="Proteomes" id="UP000241206">
    <property type="component" value="Unassembled WGS sequence"/>
</dbReference>
<dbReference type="Pfam" id="PF00990">
    <property type="entry name" value="GGDEF"/>
    <property type="match status" value="1"/>
</dbReference>
<dbReference type="PANTHER" id="PTHR45138:SF9">
    <property type="entry name" value="DIGUANYLATE CYCLASE DGCM-RELATED"/>
    <property type="match status" value="1"/>
</dbReference>
<evidence type="ECO:0000256" key="1">
    <source>
        <dbReference type="ARBA" id="ARBA00012528"/>
    </source>
</evidence>
<dbReference type="InterPro" id="IPR043128">
    <property type="entry name" value="Rev_trsase/Diguanyl_cyclase"/>
</dbReference>
<sequence>MNSHLPVGRLAEALEAMPRERAWLFVVSATAALSFADSRFPDAGLAPLYIPIICAACWALGERAGYFVALICAFTAVMPHIGVPASSATALAVRVTVRIGTYLFVAGAIMSFRRAFDRQQHLAHVDRMTGALDNENFHLRLTGALHAARQSRETLLLAILDLDDFKAVNNRYGHAAGDRVLRTFARGAAQMVRRQDVFGRIGGDEFALLLRVHPADAGESFARILHERVSAVLAASERPVTCSMGALVIPPHVERDAPTLMNAVDQIMYEAKRSGKNAIHIGSAERDSNSGAKRLIYRHPASTIFAAYHEKYHTDFSVRNQTFAGSVRRAPTLSNPRYAFNPDATLWPFRMWGARC</sequence>
<accession>A0A2T4I7U5</accession>
<feature type="transmembrane region" description="Helical" evidence="3">
    <location>
        <begin position="91"/>
        <end position="112"/>
    </location>
</feature>
<protein>
    <recommendedName>
        <fullName evidence="1">diguanylate cyclase</fullName>
        <ecNumber evidence="1">2.7.7.65</ecNumber>
    </recommendedName>
</protein>
<dbReference type="EMBL" id="PHHF01000006">
    <property type="protein sequence ID" value="PTD27456.1"/>
    <property type="molecule type" value="Genomic_DNA"/>
</dbReference>
<dbReference type="CDD" id="cd01949">
    <property type="entry name" value="GGDEF"/>
    <property type="match status" value="1"/>
</dbReference>
<evidence type="ECO:0000313" key="5">
    <source>
        <dbReference type="EMBL" id="PTD27456.1"/>
    </source>
</evidence>
<dbReference type="SMART" id="SM00267">
    <property type="entry name" value="GGDEF"/>
    <property type="match status" value="1"/>
</dbReference>
<dbReference type="InterPro" id="IPR050469">
    <property type="entry name" value="Diguanylate_Cyclase"/>
</dbReference>
<evidence type="ECO:0000256" key="3">
    <source>
        <dbReference type="SAM" id="Phobius"/>
    </source>
</evidence>
<dbReference type="EC" id="2.7.7.65" evidence="1"/>
<comment type="caution">
    <text evidence="5">The sequence shown here is derived from an EMBL/GenBank/DDBJ whole genome shotgun (WGS) entry which is preliminary data.</text>
</comment>
<dbReference type="InterPro" id="IPR029787">
    <property type="entry name" value="Nucleotide_cyclase"/>
</dbReference>
<keyword evidence="3" id="KW-0472">Membrane</keyword>
<feature type="transmembrane region" description="Helical" evidence="3">
    <location>
        <begin position="67"/>
        <end position="85"/>
    </location>
</feature>
<feature type="domain" description="GGDEF" evidence="4">
    <location>
        <begin position="153"/>
        <end position="284"/>
    </location>
</feature>
<evidence type="ECO:0000256" key="2">
    <source>
        <dbReference type="ARBA" id="ARBA00034247"/>
    </source>
</evidence>
<keyword evidence="3" id="KW-1133">Transmembrane helix</keyword>
<dbReference type="GO" id="GO:0052621">
    <property type="term" value="F:diguanylate cyclase activity"/>
    <property type="evidence" value="ECO:0007669"/>
    <property type="project" value="UniProtKB-EC"/>
</dbReference>
<name>A0A2T4I7U5_9SPHN</name>
<dbReference type="SUPFAM" id="SSF55073">
    <property type="entry name" value="Nucleotide cyclase"/>
    <property type="match status" value="1"/>
</dbReference>
<feature type="transmembrane region" description="Helical" evidence="3">
    <location>
        <begin position="43"/>
        <end position="60"/>
    </location>
</feature>
<dbReference type="PROSITE" id="PS50887">
    <property type="entry name" value="GGDEF"/>
    <property type="match status" value="1"/>
</dbReference>
<keyword evidence="3" id="KW-0812">Transmembrane</keyword>